<organism evidence="1 2">
    <name type="scientific">Pseudanabaena catenata USMAC16</name>
    <dbReference type="NCBI Taxonomy" id="1855837"/>
    <lineage>
        <taxon>Bacteria</taxon>
        <taxon>Bacillati</taxon>
        <taxon>Cyanobacteriota</taxon>
        <taxon>Cyanophyceae</taxon>
        <taxon>Pseudanabaenales</taxon>
        <taxon>Pseudanabaenaceae</taxon>
        <taxon>Pseudanabaena</taxon>
    </lineage>
</organism>
<comment type="caution">
    <text evidence="1">The sequence shown here is derived from an EMBL/GenBank/DDBJ whole genome shotgun (WGS) entry which is preliminary data.</text>
</comment>
<dbReference type="RefSeq" id="WP_009627028.1">
    <property type="nucleotide sequence ID" value="NZ_VBTY01000071.1"/>
</dbReference>
<dbReference type="SUPFAM" id="SSF160631">
    <property type="entry name" value="SMI1/KNR4-like"/>
    <property type="match status" value="1"/>
</dbReference>
<reference evidence="1" key="1">
    <citation type="submission" date="2019-05" db="EMBL/GenBank/DDBJ databases">
        <title>Whole genome sequencing of Pseudanabaena catenata USMAC16.</title>
        <authorList>
            <person name="Khan Z."/>
            <person name="Omar W.M."/>
            <person name="Convey P."/>
            <person name="Merican F."/>
            <person name="Najimudin N."/>
        </authorList>
    </citation>
    <scope>NUCLEOTIDE SEQUENCE</scope>
    <source>
        <strain evidence="1">USMAC16</strain>
    </source>
</reference>
<dbReference type="AlphaFoldDB" id="A0A9X4RLG1"/>
<dbReference type="EMBL" id="VBTY01000071">
    <property type="protein sequence ID" value="MDG3494924.1"/>
    <property type="molecule type" value="Genomic_DNA"/>
</dbReference>
<sequence>MNIHTEKLVSIGSHPLGEELPYLSQTLLDFASSLADDLYNLLSKKNGFLAFESALHVFPAENSSLIMTLETWNSDNLWRNNYGTLVKNCLFFAEDIFGGQFCIFEDKIYSFDPETGTKEFVANNIEQWAKAILSDYNVLTGFPLAHEWQKKNGNLPIDKRLLPKIPFVVGGDFVVDNLYSVDSVQGMKIRADIAQQIKDLPDGAKINIRVVD</sequence>
<proteinExistence type="predicted"/>
<dbReference type="Proteomes" id="UP001152872">
    <property type="component" value="Unassembled WGS sequence"/>
</dbReference>
<gene>
    <name evidence="1" type="ORF">FEV09_10180</name>
</gene>
<keyword evidence="2" id="KW-1185">Reference proteome</keyword>
<dbReference type="Gene3D" id="3.40.1580.10">
    <property type="entry name" value="SMI1/KNR4-like"/>
    <property type="match status" value="1"/>
</dbReference>
<accession>A0A9X4RLG1</accession>
<evidence type="ECO:0000313" key="2">
    <source>
        <dbReference type="Proteomes" id="UP001152872"/>
    </source>
</evidence>
<name>A0A9X4RLG1_9CYAN</name>
<protein>
    <submittedName>
        <fullName evidence="1">SMI1/KNR4 family protein</fullName>
    </submittedName>
</protein>
<dbReference type="InterPro" id="IPR037883">
    <property type="entry name" value="Knr4/Smi1-like_sf"/>
</dbReference>
<evidence type="ECO:0000313" key="1">
    <source>
        <dbReference type="EMBL" id="MDG3494924.1"/>
    </source>
</evidence>